<feature type="domain" description="IPTL-CTERM protein sorting" evidence="1">
    <location>
        <begin position="244"/>
        <end position="271"/>
    </location>
</feature>
<dbReference type="InterPro" id="IPR026442">
    <property type="entry name" value="IPTL_CTERM"/>
</dbReference>
<dbReference type="InterPro" id="IPR044060">
    <property type="entry name" value="Bacterial_rp_domain"/>
</dbReference>
<sequence>MCAATSSLSVNTGTTVYYCYTATNTGTTTLSTHDLVDDQLGTIFSGLNHSLAPGASINTVALGINAAAVINNTTTNTATWTSGSLSGSASATVTVPTYHIAASVNDPAAGSVACVPPSVLSGASSTCTATANAGYVFTGWSGDCAGSNPVCTLSGVTADRAVTANFAPAYNVTASVNNPAGGSAVCVPAVVAAGGSSTCTATANPGYVFTGWSGACSGTNPVCTLSGIAAHQAVTASFAPAAVQPVPTLEAWGLMLLSGLLGWLAYPRRRRGG</sequence>
<evidence type="ECO:0000313" key="4">
    <source>
        <dbReference type="Proteomes" id="UP000589716"/>
    </source>
</evidence>
<feature type="domain" description="Bacterial repeat" evidence="2">
    <location>
        <begin position="103"/>
        <end position="168"/>
    </location>
</feature>
<dbReference type="Pfam" id="PF18998">
    <property type="entry name" value="Flg_new_2"/>
    <property type="match status" value="2"/>
</dbReference>
<dbReference type="Pfam" id="PF18203">
    <property type="entry name" value="IPTL-CTERM"/>
    <property type="match status" value="1"/>
</dbReference>
<organism evidence="3 4">
    <name type="scientific">Ottowia beijingensis</name>
    <dbReference type="NCBI Taxonomy" id="1207057"/>
    <lineage>
        <taxon>Bacteria</taxon>
        <taxon>Pseudomonadati</taxon>
        <taxon>Pseudomonadota</taxon>
        <taxon>Betaproteobacteria</taxon>
        <taxon>Burkholderiales</taxon>
        <taxon>Comamonadaceae</taxon>
        <taxon>Ottowia</taxon>
    </lineage>
</organism>
<name>A0A853IXY8_9BURK</name>
<evidence type="ECO:0000259" key="1">
    <source>
        <dbReference type="Pfam" id="PF18203"/>
    </source>
</evidence>
<dbReference type="AlphaFoldDB" id="A0A853IXY8"/>
<keyword evidence="4" id="KW-1185">Reference proteome</keyword>
<dbReference type="InterPro" id="IPR013378">
    <property type="entry name" value="InlB-like_B-rpt"/>
</dbReference>
<dbReference type="NCBIfam" id="TIGR04174">
    <property type="entry name" value="IPTL_CTERM"/>
    <property type="match status" value="1"/>
</dbReference>
<evidence type="ECO:0000313" key="3">
    <source>
        <dbReference type="EMBL" id="NZA02028.1"/>
    </source>
</evidence>
<protein>
    <submittedName>
        <fullName evidence="3">IPTL-CTERM sorting domain-containing protein</fullName>
    </submittedName>
</protein>
<accession>A0A853IXY8</accession>
<dbReference type="RefSeq" id="WP_180550405.1">
    <property type="nucleotide sequence ID" value="NZ_JACCKX010000001.1"/>
</dbReference>
<evidence type="ECO:0000259" key="2">
    <source>
        <dbReference type="Pfam" id="PF18998"/>
    </source>
</evidence>
<feature type="domain" description="Bacterial repeat" evidence="2">
    <location>
        <begin position="173"/>
        <end position="240"/>
    </location>
</feature>
<dbReference type="NCBIfam" id="TIGR02543">
    <property type="entry name" value="List_Bact_rpt"/>
    <property type="match status" value="2"/>
</dbReference>
<gene>
    <name evidence="3" type="ORF">H0I39_10205</name>
</gene>
<dbReference type="EMBL" id="JACCKX010000001">
    <property type="protein sequence ID" value="NZA02028.1"/>
    <property type="molecule type" value="Genomic_DNA"/>
</dbReference>
<comment type="caution">
    <text evidence="3">The sequence shown here is derived from an EMBL/GenBank/DDBJ whole genome shotgun (WGS) entry which is preliminary data.</text>
</comment>
<dbReference type="Proteomes" id="UP000589716">
    <property type="component" value="Unassembled WGS sequence"/>
</dbReference>
<reference evidence="3 4" key="1">
    <citation type="submission" date="2020-07" db="EMBL/GenBank/DDBJ databases">
        <authorList>
            <person name="Maaloum M."/>
        </authorList>
    </citation>
    <scope>NUCLEOTIDE SEQUENCE [LARGE SCALE GENOMIC DNA]</scope>
    <source>
        <strain evidence="3 4">GCS-AN-3</strain>
    </source>
</reference>
<proteinExistence type="predicted"/>